<sequence>MTACLSFVLDVARYAFEPTANNLLNNQIKSFYTIMNDLA</sequence>
<protein>
    <submittedName>
        <fullName evidence="1">Uncharacterized protein</fullName>
    </submittedName>
</protein>
<dbReference type="EMBL" id="LRQG01000256">
    <property type="protein sequence ID" value="KXA32506.1"/>
    <property type="molecule type" value="Genomic_DNA"/>
</dbReference>
<gene>
    <name evidence="1" type="ORF">HMPREF3226_02747</name>
</gene>
<name>A0A133PTX0_9BACT</name>
<dbReference type="STRING" id="28128.HMPREF3226_02747"/>
<evidence type="ECO:0000313" key="2">
    <source>
        <dbReference type="Proteomes" id="UP000070533"/>
    </source>
</evidence>
<proteinExistence type="predicted"/>
<dbReference type="Proteomes" id="UP000070533">
    <property type="component" value="Unassembled WGS sequence"/>
</dbReference>
<accession>A0A133PTX0</accession>
<organism evidence="1 2">
    <name type="scientific">Prevotella corporis</name>
    <dbReference type="NCBI Taxonomy" id="28128"/>
    <lineage>
        <taxon>Bacteria</taxon>
        <taxon>Pseudomonadati</taxon>
        <taxon>Bacteroidota</taxon>
        <taxon>Bacteroidia</taxon>
        <taxon>Bacteroidales</taxon>
        <taxon>Prevotellaceae</taxon>
        <taxon>Prevotella</taxon>
    </lineage>
</organism>
<dbReference type="AlphaFoldDB" id="A0A133PTX0"/>
<evidence type="ECO:0000313" key="1">
    <source>
        <dbReference type="EMBL" id="KXA32506.1"/>
    </source>
</evidence>
<dbReference type="PATRIC" id="fig|28128.5.peg.2826"/>
<comment type="caution">
    <text evidence="1">The sequence shown here is derived from an EMBL/GenBank/DDBJ whole genome shotgun (WGS) entry which is preliminary data.</text>
</comment>
<keyword evidence="2" id="KW-1185">Reference proteome</keyword>
<reference evidence="2" key="1">
    <citation type="submission" date="2016-01" db="EMBL/GenBank/DDBJ databases">
        <authorList>
            <person name="Mitreva M."/>
            <person name="Pepin K.H."/>
            <person name="Mihindukulasuriya K.A."/>
            <person name="Fulton R."/>
            <person name="Fronick C."/>
            <person name="O'Laughlin M."/>
            <person name="Miner T."/>
            <person name="Herter B."/>
            <person name="Rosa B.A."/>
            <person name="Cordes M."/>
            <person name="Tomlinson C."/>
            <person name="Wollam A."/>
            <person name="Palsikar V.B."/>
            <person name="Mardis E.R."/>
            <person name="Wilson R.K."/>
        </authorList>
    </citation>
    <scope>NUCLEOTIDE SEQUENCE [LARGE SCALE GENOMIC DNA]</scope>
    <source>
        <strain evidence="2">MJR7716</strain>
    </source>
</reference>